<accession>A0ABR4PEH2</accession>
<dbReference type="Proteomes" id="UP001629113">
    <property type="component" value="Unassembled WGS sequence"/>
</dbReference>
<comment type="caution">
    <text evidence="3">The sequence shown here is derived from an EMBL/GenBank/DDBJ whole genome shotgun (WGS) entry which is preliminary data.</text>
</comment>
<protein>
    <submittedName>
        <fullName evidence="3">Uncharacterized protein</fullName>
    </submittedName>
</protein>
<keyword evidence="2" id="KW-0472">Membrane</keyword>
<proteinExistence type="predicted"/>
<evidence type="ECO:0000313" key="4">
    <source>
        <dbReference type="Proteomes" id="UP001629113"/>
    </source>
</evidence>
<evidence type="ECO:0000256" key="2">
    <source>
        <dbReference type="SAM" id="Phobius"/>
    </source>
</evidence>
<feature type="compositionally biased region" description="Low complexity" evidence="1">
    <location>
        <begin position="654"/>
        <end position="664"/>
    </location>
</feature>
<feature type="transmembrane region" description="Helical" evidence="2">
    <location>
        <begin position="114"/>
        <end position="134"/>
    </location>
</feature>
<keyword evidence="2" id="KW-0812">Transmembrane</keyword>
<gene>
    <name evidence="3" type="ORF">PVAG01_05850</name>
</gene>
<feature type="region of interest" description="Disordered" evidence="1">
    <location>
        <begin position="645"/>
        <end position="675"/>
    </location>
</feature>
<feature type="transmembrane region" description="Helical" evidence="2">
    <location>
        <begin position="33"/>
        <end position="58"/>
    </location>
</feature>
<organism evidence="3 4">
    <name type="scientific">Phlyctema vagabunda</name>
    <dbReference type="NCBI Taxonomy" id="108571"/>
    <lineage>
        <taxon>Eukaryota</taxon>
        <taxon>Fungi</taxon>
        <taxon>Dikarya</taxon>
        <taxon>Ascomycota</taxon>
        <taxon>Pezizomycotina</taxon>
        <taxon>Leotiomycetes</taxon>
        <taxon>Helotiales</taxon>
        <taxon>Dermateaceae</taxon>
        <taxon>Phlyctema</taxon>
    </lineage>
</organism>
<keyword evidence="2" id="KW-1133">Transmembrane helix</keyword>
<keyword evidence="4" id="KW-1185">Reference proteome</keyword>
<dbReference type="EMBL" id="JBFCZG010000005">
    <property type="protein sequence ID" value="KAL3421694.1"/>
    <property type="molecule type" value="Genomic_DNA"/>
</dbReference>
<name>A0ABR4PEH2_9HELO</name>
<reference evidence="3 4" key="1">
    <citation type="submission" date="2024-06" db="EMBL/GenBank/DDBJ databases">
        <title>Complete genome of Phlyctema vagabunda strain 19-DSS-EL-015.</title>
        <authorList>
            <person name="Fiorenzani C."/>
        </authorList>
    </citation>
    <scope>NUCLEOTIDE SEQUENCE [LARGE SCALE GENOMIC DNA]</scope>
    <source>
        <strain evidence="3 4">19-DSS-EL-015</strain>
    </source>
</reference>
<sequence>MSSESHVYKGVWIDWSHGPVLGATLTLSSNAGAILGATLAFWVTLAAGGFWTVSCFVLHQIRAARNHKEEFHDGLYCQQQAVLRNSGSPSTAAWELMRLSWGWRKSGRRSLRRSLRLFLIATLILLSFTAASIFTSQIQKSATTDVLIIGSQCGMWSFPTSSASGDWALKILSLATAASAYARDCYTGQENLQCATYTTPYIPWAANGNVSCPFETDLCYWPEDTSFEMDTGLLDSHSTLGLNAPSSQRLLWRKKATCSPMRLRDYVEGVNVTVGDGNTDFYARYFLGPTNDNNWTYQYNTHGIYQGAGYNLLPLDYLQGFANYWHAIDPLSLPEADTTLLFLAQNALTYNNPVDDPMFAAHIEDSLPSGLVFYRPDFFMSTMGCVDQYQYCNPAIVTKDGLPTCTPLTSKYYVTQNISMLGLSDWQLSTITRINENMFFSSMYYSAIGLGESSMLASQTVFDINQVSLPVNQWQIEAANWFNISLARLQQSLVEYAAGPTDLGETGSVLSSNDAMDKLLCHSQKVLNSGPFTNFSILGIAITFAVGGVLIFLGLTIDVLVSIVKSWIGKGEYSRLAWVLDEKFQLQRMAFEGKGWDEWVPESKADLIPVMKKGQSIGKYDIVEKEHPTIVHRKSMPAEMSLLSDNGEQHNENKGLNNQNNGAGMHYAERPISEV</sequence>
<feature type="transmembrane region" description="Helical" evidence="2">
    <location>
        <begin position="535"/>
        <end position="561"/>
    </location>
</feature>
<evidence type="ECO:0000256" key="1">
    <source>
        <dbReference type="SAM" id="MobiDB-lite"/>
    </source>
</evidence>
<evidence type="ECO:0000313" key="3">
    <source>
        <dbReference type="EMBL" id="KAL3421694.1"/>
    </source>
</evidence>